<dbReference type="GO" id="GO:0045893">
    <property type="term" value="P:positive regulation of DNA-templated transcription"/>
    <property type="evidence" value="ECO:0007669"/>
    <property type="project" value="TreeGrafter"/>
</dbReference>
<feature type="domain" description="SET" evidence="11">
    <location>
        <begin position="1951"/>
        <end position="2072"/>
    </location>
</feature>
<dbReference type="InterPro" id="IPR001965">
    <property type="entry name" value="Znf_PHD"/>
</dbReference>
<evidence type="ECO:0000256" key="4">
    <source>
        <dbReference type="ARBA" id="ARBA00022833"/>
    </source>
</evidence>
<evidence type="ECO:0000313" key="13">
    <source>
        <dbReference type="EMBL" id="GAV60562.1"/>
    </source>
</evidence>
<accession>A0A1Q3AYB1</accession>
<dbReference type="GO" id="GO:0008270">
    <property type="term" value="F:zinc ion binding"/>
    <property type="evidence" value="ECO:0007669"/>
    <property type="project" value="UniProtKB-KW"/>
</dbReference>
<dbReference type="SUPFAM" id="SSF57903">
    <property type="entry name" value="FYVE/PHD zinc finger"/>
    <property type="match status" value="1"/>
</dbReference>
<gene>
    <name evidence="13" type="ORF">CFOL_v3_04092</name>
</gene>
<dbReference type="STRING" id="3775.A0A1Q3AYB1"/>
<evidence type="ECO:0000313" key="14">
    <source>
        <dbReference type="Proteomes" id="UP000187406"/>
    </source>
</evidence>
<dbReference type="Gene3D" id="3.30.40.10">
    <property type="entry name" value="Zinc/RING finger domain, C3HC4 (zinc finger)"/>
    <property type="match status" value="2"/>
</dbReference>
<keyword evidence="7" id="KW-0804">Transcription</keyword>
<dbReference type="InterPro" id="IPR034732">
    <property type="entry name" value="EPHD"/>
</dbReference>
<dbReference type="PANTHER" id="PTHR45838:SF4">
    <property type="entry name" value="HISTONE-LYSINE N-METHYLTRANSFERASE TRITHORAX"/>
    <property type="match status" value="1"/>
</dbReference>
<name>A0A1Q3AYB1_CEPFO</name>
<dbReference type="SUPFAM" id="SSF82199">
    <property type="entry name" value="SET domain"/>
    <property type="match status" value="1"/>
</dbReference>
<dbReference type="PROSITE" id="PS50280">
    <property type="entry name" value="SET"/>
    <property type="match status" value="1"/>
</dbReference>
<keyword evidence="3 9" id="KW-0863">Zinc-finger</keyword>
<keyword evidence="5" id="KW-0156">Chromatin regulator</keyword>
<dbReference type="InterPro" id="IPR046341">
    <property type="entry name" value="SET_dom_sf"/>
</dbReference>
<dbReference type="InParanoid" id="A0A1Q3AYB1"/>
<dbReference type="PANTHER" id="PTHR45838">
    <property type="entry name" value="HISTONE-LYSINE-N-METHYLTRANSFERASE 2 KMT2 FAMILY MEMBER"/>
    <property type="match status" value="1"/>
</dbReference>
<dbReference type="Proteomes" id="UP000187406">
    <property type="component" value="Unassembled WGS sequence"/>
</dbReference>
<dbReference type="Gene3D" id="2.170.270.10">
    <property type="entry name" value="SET domain"/>
    <property type="match status" value="1"/>
</dbReference>
<dbReference type="InterPro" id="IPR011011">
    <property type="entry name" value="Znf_FYVE_PHD"/>
</dbReference>
<sequence length="2114" mass="231821">MENSWQSKCGSTLQSSMQYMASSSSQEPRTQMEMNSGRHLYPHVVQNCRPIHGQIEELVLPGIPNLSTDRLVHTEMGNSFLALLSGSPSLLQCDFQELLNSKSFSASSKLPTDGSVVAVSTVGSGVQLTSNGLLSETLSNQNTQNGAKLTPVFTSRTLVTPHCPSFSITHHDLQSVNLSLQSLEVAKAVLHQTVSSNENVKNLSSLKGEWCSATPGNVGKLQIKNVQITENNSVEVNSSGFSRSSASMSGCPRVFCLGTSGHVLLSNTGLLGILCSCHSSNMSVSKFCEHSGLTAVNPGDTVRMDSGETISQWRRLYFQKFGIRVPEDQSGWDWPEGLSSTAAALVKSSGIVPVMSNNSDLTQLVGSPGGFIRSGLPVDDIGFPNNHHTDQNWVIGSLHNKQERNDQDSGSFLLKGFSTCHSSTVAVVDNQIVRCPTSRSSTTSKLVGRGSNHSYPSLPVHMDSIARFGNLCMTQPNIQNSGVRGIKNAKDGVAVDSNAASSNIDLRLGQPYQQNRTPVNSVLPVIGSKGLDAVAKSLKPLFPEQMIHNAAKFREKEESRQYLHCTAGPSNATTRRERGQFNLGTHAFGIGIAKDAAEREKFKGEMAYSVSPILAHLKESPEGDVSLKAANNSVNTSKHIMSKRLHCVSHSVKSDPAHAPWSSRSNLGRPLNVSELGFFQHMDKGKGVGCCADSSIVATDSVYRVQKQMGNPSSFTELVGGSADPSFPVVFDNSCYSCPLPSVPPDAFDSRVFSNHPERVPCLGSGGHDDHVFPRSTGLPMVSGPILPSQAVSVSFPSSTSISIPGLAPVVLKQDCFSVSPYLLDENMRLLALGQILELSKQQHEVSTNQMNRGKGRFGDFSNANIQHSLVDLSTSAERRHGPSPTSIQGAADRMGNDIEKLAPVTGLNNWYDFSKLAEGISSCSKETNAHFQISHDPVLNERPVLRSENNTTPPCEHQNCCPRVPCIYFQGNHKCNCTTPVNFLGGNCDSTVRTCCGTFKAKKGGFNCEASTFVCSESVEEHILPKGKTVSLLQSGAAKGQLPKDGVCHTPQWRDVPNKLNRVCPMSADFLNRKENDGGQVGDTAAKCYNGAMQKADSLKEQEMSNISSGCSAPVVTQASIEVNNMDSSIVDAGDTGYMNNHIVDEGSGIDKCWSSDDALESERSIEFIGSTCKTNLKGQGASRVSNNQSSRSLLEELKLMDSLTWRKGRNQVHNELTAHGNSNYPENFARDTKTGKRHRAKKLKMLDASLLTASPSIVHYEYPKGTGTFQWPSCSSKDVQMLLPSGQETYCSSGSSSTQANSNCETPRMSLAKALSCKRDLEDDYQRKLDGSTTFSAVLEATGRKKFRKTSKAMRQYHMQETLPADTGEAVNCNSVGCMKASFSKKFSACHKKVKPIVCGKYGELSSGNLDGDHIKPVKIVPLSMVLETVKICTLPKTSKPKQISLREMRKKSYSGSYPCYDKFSYLQKAEENRSDHSSFCDEVNVDLSLEGTKKACTSGDKQFADKLLMLEKEREVKSKKECSILNSDAHAQLKPKCKEIRKRSLYELTGKGKSSSSESFLPMRISKCNLKRIKTKMRKTLNNAEDSPLHLCRPFKVNGEKFLQEHKSRSIMDSDAICCVCGSSNKVDINNILKCSQCLITVHQACYGVSRVPKGHWYCRPCKTSSKDMVCVLCGYGSGAMTRALRCRTIVKSLLRAWNIETEGPADKEPSAVAEIKMDEQNNLDPAQSSACCGSNSKLRNSITEGVLDSTVKQWVHMVCGLWTPGTRCPNVDTMSAFDVSGASHSRANVVCSMCNRPGGSCIQCRVVNCSIQFHPWCAHQKGLLQSEVEGVDNENVGFYGRCMLHAAYPMCESGTDCVGAETCSREELSCSRTEGYKGRKRDGFWHNLHGQSKEKGGCLVLQEQLNAWIHINEQKSSTQGMSKLPMSDIEYDCRKEYGRYKQAKGWKHLVVYKSGIHALGLYTSRFILRGEMVVEYVGEIVGLRVADKRENEYQSGRKLQYKSACYFFRIDKEHIIDATCKGGIARFVNHSCLPNCVAKVISIRNEKKVVFFAERDIYPGEEITYDYHFNHEDEGPELLLPLFMLCFYQRHRLNIWTLQQIALSHSSYVS</sequence>
<dbReference type="InterPro" id="IPR019787">
    <property type="entry name" value="Znf_PHD-finger"/>
</dbReference>
<evidence type="ECO:0000256" key="7">
    <source>
        <dbReference type="ARBA" id="ARBA00023163"/>
    </source>
</evidence>
<keyword evidence="4" id="KW-0862">Zinc</keyword>
<evidence type="ECO:0000256" key="6">
    <source>
        <dbReference type="ARBA" id="ARBA00023015"/>
    </source>
</evidence>
<dbReference type="InterPro" id="IPR001214">
    <property type="entry name" value="SET_dom"/>
</dbReference>
<dbReference type="PROSITE" id="PS01359">
    <property type="entry name" value="ZF_PHD_1"/>
    <property type="match status" value="1"/>
</dbReference>
<dbReference type="Pfam" id="PF13832">
    <property type="entry name" value="zf-HC5HC2H_2"/>
    <property type="match status" value="1"/>
</dbReference>
<protein>
    <submittedName>
        <fullName evidence="13">SET domain-containing protein/PHD_2 domain-containing protein/zf-HC5HC2H_2 domain-containing protein</fullName>
    </submittedName>
</protein>
<proteinExistence type="predicted"/>
<dbReference type="PROSITE" id="PS50016">
    <property type="entry name" value="ZF_PHD_2"/>
    <property type="match status" value="1"/>
</dbReference>
<keyword evidence="6" id="KW-0805">Transcription regulation</keyword>
<dbReference type="InterPro" id="IPR013083">
    <property type="entry name" value="Znf_RING/FYVE/PHD"/>
</dbReference>
<evidence type="ECO:0000259" key="12">
    <source>
        <dbReference type="PROSITE" id="PS51805"/>
    </source>
</evidence>
<dbReference type="InterPro" id="IPR019786">
    <property type="entry name" value="Zinc_finger_PHD-type_CS"/>
</dbReference>
<dbReference type="CDD" id="cd10518">
    <property type="entry name" value="SET_SETD1-like"/>
    <property type="match status" value="1"/>
</dbReference>
<evidence type="ECO:0000256" key="8">
    <source>
        <dbReference type="ARBA" id="ARBA00023242"/>
    </source>
</evidence>
<evidence type="ECO:0000259" key="11">
    <source>
        <dbReference type="PROSITE" id="PS50280"/>
    </source>
</evidence>
<dbReference type="PROSITE" id="PS51805">
    <property type="entry name" value="EPHD"/>
    <property type="match status" value="1"/>
</dbReference>
<evidence type="ECO:0000259" key="10">
    <source>
        <dbReference type="PROSITE" id="PS50016"/>
    </source>
</evidence>
<comment type="subcellular location">
    <subcellularLocation>
        <location evidence="1">Nucleus</location>
    </subcellularLocation>
</comment>
<evidence type="ECO:0000256" key="3">
    <source>
        <dbReference type="ARBA" id="ARBA00022771"/>
    </source>
</evidence>
<dbReference type="EMBL" id="BDDD01000156">
    <property type="protein sequence ID" value="GAV60562.1"/>
    <property type="molecule type" value="Genomic_DNA"/>
</dbReference>
<feature type="domain" description="PHD-type" evidence="10">
    <location>
        <begin position="1618"/>
        <end position="1668"/>
    </location>
</feature>
<evidence type="ECO:0000256" key="2">
    <source>
        <dbReference type="ARBA" id="ARBA00022723"/>
    </source>
</evidence>
<dbReference type="GO" id="GO:0042800">
    <property type="term" value="F:histone H3K4 methyltransferase activity"/>
    <property type="evidence" value="ECO:0007669"/>
    <property type="project" value="TreeGrafter"/>
</dbReference>
<dbReference type="GO" id="GO:0035097">
    <property type="term" value="C:histone methyltransferase complex"/>
    <property type="evidence" value="ECO:0007669"/>
    <property type="project" value="TreeGrafter"/>
</dbReference>
<evidence type="ECO:0000256" key="9">
    <source>
        <dbReference type="PROSITE-ProRule" id="PRU00146"/>
    </source>
</evidence>
<dbReference type="SMART" id="SM00249">
    <property type="entry name" value="PHD"/>
    <property type="match status" value="2"/>
</dbReference>
<dbReference type="InterPro" id="IPR032308">
    <property type="entry name" value="TDBD"/>
</dbReference>
<comment type="caution">
    <text evidence="13">The sequence shown here is derived from an EMBL/GenBank/DDBJ whole genome shotgun (WGS) entry which is preliminary data.</text>
</comment>
<dbReference type="CDD" id="cd15571">
    <property type="entry name" value="ePHD"/>
    <property type="match status" value="1"/>
</dbReference>
<dbReference type="OrthoDB" id="308383at2759"/>
<keyword evidence="14" id="KW-1185">Reference proteome</keyword>
<dbReference type="SMART" id="SM00317">
    <property type="entry name" value="SET"/>
    <property type="match status" value="1"/>
</dbReference>
<organism evidence="13 14">
    <name type="scientific">Cephalotus follicularis</name>
    <name type="common">Albany pitcher plant</name>
    <dbReference type="NCBI Taxonomy" id="3775"/>
    <lineage>
        <taxon>Eukaryota</taxon>
        <taxon>Viridiplantae</taxon>
        <taxon>Streptophyta</taxon>
        <taxon>Embryophyta</taxon>
        <taxon>Tracheophyta</taxon>
        <taxon>Spermatophyta</taxon>
        <taxon>Magnoliopsida</taxon>
        <taxon>eudicotyledons</taxon>
        <taxon>Gunneridae</taxon>
        <taxon>Pentapetalae</taxon>
        <taxon>rosids</taxon>
        <taxon>fabids</taxon>
        <taxon>Oxalidales</taxon>
        <taxon>Cephalotaceae</taxon>
        <taxon>Cephalotus</taxon>
    </lineage>
</organism>
<evidence type="ECO:0000256" key="5">
    <source>
        <dbReference type="ARBA" id="ARBA00022853"/>
    </source>
</evidence>
<feature type="domain" description="PHD-type" evidence="12">
    <location>
        <begin position="1730"/>
        <end position="1850"/>
    </location>
</feature>
<reference evidence="14" key="1">
    <citation type="submission" date="2016-04" db="EMBL/GenBank/DDBJ databases">
        <title>Cephalotus genome sequencing.</title>
        <authorList>
            <person name="Fukushima K."/>
            <person name="Hasebe M."/>
            <person name="Fang X."/>
        </authorList>
    </citation>
    <scope>NUCLEOTIDE SEQUENCE [LARGE SCALE GENOMIC DNA]</scope>
    <source>
        <strain evidence="14">cv. St1</strain>
    </source>
</reference>
<keyword evidence="2" id="KW-0479">Metal-binding</keyword>
<dbReference type="Pfam" id="PF16135">
    <property type="entry name" value="TDBD"/>
    <property type="match status" value="1"/>
</dbReference>
<dbReference type="Pfam" id="PF00856">
    <property type="entry name" value="SET"/>
    <property type="match status" value="1"/>
</dbReference>
<keyword evidence="8" id="KW-0539">Nucleus</keyword>
<evidence type="ECO:0000256" key="1">
    <source>
        <dbReference type="ARBA" id="ARBA00004123"/>
    </source>
</evidence>
<dbReference type="Pfam" id="PF13831">
    <property type="entry name" value="PHD_2"/>
    <property type="match status" value="1"/>
</dbReference>